<dbReference type="Gene3D" id="2.20.25.10">
    <property type="match status" value="1"/>
</dbReference>
<feature type="domain" description="Protein YjdM N-terminal" evidence="1">
    <location>
        <begin position="3"/>
        <end position="30"/>
    </location>
</feature>
<organism evidence="2 3">
    <name type="scientific">Salmonella enterica subsp. enterica serovar Wilhelmsburg</name>
    <dbReference type="NCBI Taxonomy" id="1960126"/>
    <lineage>
        <taxon>Bacteria</taxon>
        <taxon>Pseudomonadati</taxon>
        <taxon>Pseudomonadota</taxon>
        <taxon>Gammaproteobacteria</taxon>
        <taxon>Enterobacterales</taxon>
        <taxon>Enterobacteriaceae</taxon>
        <taxon>Salmonella</taxon>
    </lineage>
</organism>
<sequence length="57" mass="6244">MALPHCPQCNSEYTYEDNGMFICPECAHVWHDADPAQESAELIVKDAHGQLLGGGGW</sequence>
<feature type="non-terminal residue" evidence="2">
    <location>
        <position position="57"/>
    </location>
</feature>
<dbReference type="FunFam" id="2.20.25.10:FF:000003">
    <property type="entry name" value="Alkylphosphonate utilization protein PhnA"/>
    <property type="match status" value="1"/>
</dbReference>
<keyword evidence="2" id="KW-0378">Hydrolase</keyword>
<comment type="caution">
    <text evidence="2">The sequence shown here is derived from an EMBL/GenBank/DDBJ whole genome shotgun (WGS) entry which is preliminary data.</text>
</comment>
<dbReference type="Proteomes" id="UP000298491">
    <property type="component" value="Unassembled WGS sequence"/>
</dbReference>
<reference evidence="2 3" key="1">
    <citation type="submission" date="2018-03" db="EMBL/GenBank/DDBJ databases">
        <title>Non-Typhoidal Salmonella genome sequencing and assembly.</title>
        <authorList>
            <person name="Matchawe C."/>
        </authorList>
    </citation>
    <scope>NUCLEOTIDE SEQUENCE [LARGE SCALE GENOMIC DNA]</scope>
    <source>
        <strain evidence="2 3">35dea</strain>
    </source>
</reference>
<dbReference type="AlphaFoldDB" id="A0A659RPN1"/>
<evidence type="ECO:0000259" key="1">
    <source>
        <dbReference type="Pfam" id="PF08274"/>
    </source>
</evidence>
<evidence type="ECO:0000313" key="3">
    <source>
        <dbReference type="Proteomes" id="UP000298491"/>
    </source>
</evidence>
<proteinExistence type="predicted"/>
<name>A0A659RPN1_SALET</name>
<protein>
    <submittedName>
        <fullName evidence="2">Phosphonoacetate hydrolase</fullName>
    </submittedName>
</protein>
<dbReference type="SUPFAM" id="SSF57783">
    <property type="entry name" value="Zinc beta-ribbon"/>
    <property type="match status" value="1"/>
</dbReference>
<dbReference type="EMBL" id="PYKB01000157">
    <property type="protein sequence ID" value="TGD04310.1"/>
    <property type="molecule type" value="Genomic_DNA"/>
</dbReference>
<dbReference type="InterPro" id="IPR013987">
    <property type="entry name" value="YjdM_N"/>
</dbReference>
<evidence type="ECO:0000313" key="2">
    <source>
        <dbReference type="EMBL" id="TGD04310.1"/>
    </source>
</evidence>
<accession>A0A659RPN1</accession>
<dbReference type="Pfam" id="PF08274">
    <property type="entry name" value="Zn_Ribbon_YjdM"/>
    <property type="match status" value="1"/>
</dbReference>
<gene>
    <name evidence="2" type="ORF">C9F09_01745</name>
</gene>
<dbReference type="GO" id="GO:0016787">
    <property type="term" value="F:hydrolase activity"/>
    <property type="evidence" value="ECO:0007669"/>
    <property type="project" value="UniProtKB-KW"/>
</dbReference>